<dbReference type="RefSeq" id="WP_075786223.1">
    <property type="nucleotide sequence ID" value="NZ_JAESIL010000074.1"/>
</dbReference>
<evidence type="ECO:0000313" key="3">
    <source>
        <dbReference type="Proteomes" id="UP000295484"/>
    </source>
</evidence>
<dbReference type="AlphaFoldDB" id="A0A4R8FRU0"/>
<dbReference type="GO" id="GO:0032259">
    <property type="term" value="P:methylation"/>
    <property type="evidence" value="ECO:0007669"/>
    <property type="project" value="UniProtKB-KW"/>
</dbReference>
<dbReference type="GO" id="GO:0008168">
    <property type="term" value="F:methyltransferase activity"/>
    <property type="evidence" value="ECO:0007669"/>
    <property type="project" value="UniProtKB-KW"/>
</dbReference>
<comment type="caution">
    <text evidence="2">The sequence shown here is derived from an EMBL/GenBank/DDBJ whole genome shotgun (WGS) entry which is preliminary data.</text>
</comment>
<dbReference type="InterPro" id="IPR029063">
    <property type="entry name" value="SAM-dependent_MTases_sf"/>
</dbReference>
<proteinExistence type="predicted"/>
<evidence type="ECO:0000313" key="4">
    <source>
        <dbReference type="Proteomes" id="UP000635853"/>
    </source>
</evidence>
<keyword evidence="4" id="KW-1185">Reference proteome</keyword>
<sequence>MQLPKLTPPADPHVVQDFFVPVFWGITDADEIAAFARAMAKRMAGGVHFADNFLSWGRNNSMFDDQPFMTAWQGNLGDHAIDQATVWRRYILACAGYHAVQIEGDFVECGCYRGTAVKVVVDYLGGPEFPRQFWAYDLFEHDDSDPHHAMPEHGPDLHAQVQARFAGYPTVRIVRGRIPEVLRAEAPQKISYLHLDLNQVGAELAALEMLFDRVVPGGIVILDDYEWSMGYRPQKLAEDPWFDARNYRVFPLPTGQGLVLKR</sequence>
<dbReference type="EMBL" id="JAESIL010000074">
    <property type="protein sequence ID" value="MBL3579572.1"/>
    <property type="molecule type" value="Genomic_DNA"/>
</dbReference>
<reference evidence="4" key="2">
    <citation type="submission" date="2021-01" db="EMBL/GenBank/DDBJ databases">
        <title>Draft genomes of Rhodovulum sulfidophilum.</title>
        <authorList>
            <person name="Guzman M.S."/>
        </authorList>
    </citation>
    <scope>NUCLEOTIDE SEQUENCE [LARGE SCALE GENOMIC DNA]</scope>
    <source>
        <strain evidence="4">AB19</strain>
    </source>
</reference>
<accession>A0A4R8FRU0</accession>
<dbReference type="EMBL" id="SOEB01000009">
    <property type="protein sequence ID" value="TDX29280.1"/>
    <property type="molecule type" value="Genomic_DNA"/>
</dbReference>
<dbReference type="SUPFAM" id="SSF53335">
    <property type="entry name" value="S-adenosyl-L-methionine-dependent methyltransferases"/>
    <property type="match status" value="1"/>
</dbReference>
<dbReference type="InterPro" id="IPR008884">
    <property type="entry name" value="TylF_MeTrfase"/>
</dbReference>
<protein>
    <submittedName>
        <fullName evidence="1">Class I SAM-dependent methyltransferase</fullName>
    </submittedName>
    <submittedName>
        <fullName evidence="2">Macrocin-O-methyltransferase TylF</fullName>
    </submittedName>
</protein>
<keyword evidence="2" id="KW-0808">Transferase</keyword>
<reference evidence="2 3" key="1">
    <citation type="submission" date="2019-03" db="EMBL/GenBank/DDBJ databases">
        <title>Genomic Encyclopedia of Type Strains, Phase IV (KMG-IV): sequencing the most valuable type-strain genomes for metagenomic binning, comparative biology and taxonomic classification.</title>
        <authorList>
            <person name="Goeker M."/>
        </authorList>
    </citation>
    <scope>NUCLEOTIDE SEQUENCE [LARGE SCALE GENOMIC DNA]</scope>
    <source>
        <strain evidence="2 3">JA181</strain>
    </source>
</reference>
<keyword evidence="2" id="KW-0489">Methyltransferase</keyword>
<evidence type="ECO:0000313" key="2">
    <source>
        <dbReference type="EMBL" id="TDX29280.1"/>
    </source>
</evidence>
<organism evidence="2 3">
    <name type="scientific">Rhodovulum visakhapatnamense</name>
    <dbReference type="NCBI Taxonomy" id="364297"/>
    <lineage>
        <taxon>Bacteria</taxon>
        <taxon>Pseudomonadati</taxon>
        <taxon>Pseudomonadota</taxon>
        <taxon>Alphaproteobacteria</taxon>
        <taxon>Rhodobacterales</taxon>
        <taxon>Paracoccaceae</taxon>
        <taxon>Rhodovulum</taxon>
    </lineage>
</organism>
<evidence type="ECO:0000313" key="1">
    <source>
        <dbReference type="EMBL" id="MBL3579572.1"/>
    </source>
</evidence>
<gene>
    <name evidence="2" type="ORF">EV657_109101</name>
    <name evidence="1" type="ORF">JMJ92_15620</name>
</gene>
<name>A0A4R8FRU0_9RHOB</name>
<reference evidence="1" key="3">
    <citation type="submission" date="2021-01" db="EMBL/GenBank/DDBJ databases">
        <authorList>
            <person name="Guzman M.S."/>
        </authorList>
    </citation>
    <scope>NUCLEOTIDE SEQUENCE</scope>
    <source>
        <strain evidence="1">AB19</strain>
    </source>
</reference>
<dbReference type="Proteomes" id="UP000295484">
    <property type="component" value="Unassembled WGS sequence"/>
</dbReference>
<dbReference type="Pfam" id="PF05711">
    <property type="entry name" value="TylF"/>
    <property type="match status" value="1"/>
</dbReference>
<dbReference type="Gene3D" id="3.40.50.150">
    <property type="entry name" value="Vaccinia Virus protein VP39"/>
    <property type="match status" value="1"/>
</dbReference>
<dbReference type="Proteomes" id="UP000635853">
    <property type="component" value="Unassembled WGS sequence"/>
</dbReference>